<dbReference type="RefSeq" id="WP_075608643.1">
    <property type="nucleotide sequence ID" value="NZ_CP052766.1"/>
</dbReference>
<feature type="transmembrane region" description="Helical" evidence="1">
    <location>
        <begin position="80"/>
        <end position="104"/>
    </location>
</feature>
<protein>
    <submittedName>
        <fullName evidence="2">Uncharacterized protein</fullName>
    </submittedName>
</protein>
<evidence type="ECO:0000313" key="2">
    <source>
        <dbReference type="EMBL" id="QJR80040.1"/>
    </source>
</evidence>
<gene>
    <name evidence="2" type="ORF">CA267_004220</name>
</gene>
<dbReference type="OrthoDB" id="9951432at2"/>
<dbReference type="AlphaFoldDB" id="A0A6M4MBQ3"/>
<dbReference type="Proteomes" id="UP000219285">
    <property type="component" value="Chromosome"/>
</dbReference>
<dbReference type="EMBL" id="CP052766">
    <property type="protein sequence ID" value="QJR80040.1"/>
    <property type="molecule type" value="Genomic_DNA"/>
</dbReference>
<keyword evidence="1" id="KW-0812">Transmembrane</keyword>
<keyword evidence="1" id="KW-0472">Membrane</keyword>
<reference evidence="3" key="1">
    <citation type="submission" date="2014-12" db="EMBL/GenBank/DDBJ databases">
        <title>Complete genome sequence of a multi-drug resistant Klebsiella pneumoniae.</title>
        <authorList>
            <person name="Hua X."/>
            <person name="Chen Q."/>
            <person name="Li X."/>
            <person name="Feng Y."/>
            <person name="Ruan Z."/>
            <person name="Yu Y."/>
        </authorList>
    </citation>
    <scope>NUCLEOTIDE SEQUENCE [LARGE SCALE GENOMIC DNA]</scope>
    <source>
        <strain evidence="3">5.12</strain>
    </source>
</reference>
<name>A0A6M4MBQ3_9ALTE</name>
<organism evidence="2 3">
    <name type="scientific">Alteromonas pelagimontana</name>
    <dbReference type="NCBI Taxonomy" id="1858656"/>
    <lineage>
        <taxon>Bacteria</taxon>
        <taxon>Pseudomonadati</taxon>
        <taxon>Pseudomonadota</taxon>
        <taxon>Gammaproteobacteria</taxon>
        <taxon>Alteromonadales</taxon>
        <taxon>Alteromonadaceae</taxon>
        <taxon>Alteromonas/Salinimonas group</taxon>
        <taxon>Alteromonas</taxon>
    </lineage>
</organism>
<evidence type="ECO:0000313" key="3">
    <source>
        <dbReference type="Proteomes" id="UP000219285"/>
    </source>
</evidence>
<keyword evidence="3" id="KW-1185">Reference proteome</keyword>
<dbReference type="KEGG" id="apel:CA267_004220"/>
<sequence>MDTASNKHGIERRKIKPKDQEKYLERKSAFRIDFRQRFDLFAKTVLVTTGGALTISMTLFLKDDAPKLMPEQLLQLKWIWIFLLYTLCSFSLGMFLTVLQGAYVNWRWENKIPLGDDQISGNKKMIAFGIIILLLGSTGFLAFLMGLCALGLVATDVIETTVANKTL</sequence>
<proteinExistence type="predicted"/>
<reference evidence="2 3" key="2">
    <citation type="submission" date="2020-04" db="EMBL/GenBank/DDBJ databases">
        <title>Complete genome sequence of Alteromonas pelagimontana 5.12T.</title>
        <authorList>
            <person name="Sinha R.K."/>
            <person name="Krishnan K.P."/>
            <person name="Kurian J.P."/>
        </authorList>
    </citation>
    <scope>NUCLEOTIDE SEQUENCE [LARGE SCALE GENOMIC DNA]</scope>
    <source>
        <strain evidence="2 3">5.12</strain>
    </source>
</reference>
<evidence type="ECO:0000256" key="1">
    <source>
        <dbReference type="SAM" id="Phobius"/>
    </source>
</evidence>
<feature type="transmembrane region" description="Helical" evidence="1">
    <location>
        <begin position="125"/>
        <end position="154"/>
    </location>
</feature>
<feature type="transmembrane region" description="Helical" evidence="1">
    <location>
        <begin position="40"/>
        <end position="60"/>
    </location>
</feature>
<keyword evidence="1" id="KW-1133">Transmembrane helix</keyword>
<accession>A0A6M4MBQ3</accession>